<evidence type="ECO:0000259" key="3">
    <source>
        <dbReference type="PROSITE" id="PS50109"/>
    </source>
</evidence>
<keyword evidence="1 2" id="KW-0597">Phosphoprotein</keyword>
<reference evidence="5" key="2">
    <citation type="submission" date="2021-04" db="EMBL/GenBank/DDBJ databases">
        <authorList>
            <person name="Gilroy R."/>
        </authorList>
    </citation>
    <scope>NUCLEOTIDE SEQUENCE</scope>
    <source>
        <strain evidence="5">ChiW4-1371</strain>
    </source>
</reference>
<dbReference type="InterPro" id="IPR003594">
    <property type="entry name" value="HATPase_dom"/>
</dbReference>
<feature type="modified residue" description="4-aspartylphosphate" evidence="2">
    <location>
        <position position="58"/>
    </location>
</feature>
<protein>
    <submittedName>
        <fullName evidence="5">Response regulator</fullName>
    </submittedName>
</protein>
<dbReference type="Gene3D" id="3.40.50.2300">
    <property type="match status" value="1"/>
</dbReference>
<dbReference type="SUPFAM" id="SSF52172">
    <property type="entry name" value="CheY-like"/>
    <property type="match status" value="1"/>
</dbReference>
<dbReference type="Gene3D" id="1.10.287.130">
    <property type="match status" value="1"/>
</dbReference>
<dbReference type="PROSITE" id="PS50110">
    <property type="entry name" value="RESPONSE_REGULATORY"/>
    <property type="match status" value="1"/>
</dbReference>
<dbReference type="SUPFAM" id="SSF47384">
    <property type="entry name" value="Homodimeric domain of signal transducing histidine kinase"/>
    <property type="match status" value="1"/>
</dbReference>
<evidence type="ECO:0000313" key="5">
    <source>
        <dbReference type="EMBL" id="HIZ90327.1"/>
    </source>
</evidence>
<evidence type="ECO:0000259" key="4">
    <source>
        <dbReference type="PROSITE" id="PS50110"/>
    </source>
</evidence>
<dbReference type="InterPro" id="IPR036097">
    <property type="entry name" value="HisK_dim/P_sf"/>
</dbReference>
<dbReference type="PROSITE" id="PS50109">
    <property type="entry name" value="HIS_KIN"/>
    <property type="match status" value="1"/>
</dbReference>
<sequence>MEQKEKKTKILIVDDDPVIRGLIKSIFMNSDFDINEADSGEMALEILPDIMPDIILLDIIMSGMDGFEVLKSIRSNDKLKYIRIILLSSKSDINERLKGYGLGTDDYMTKPFVGNELLAKVNVFAKLKHSEERNLSLTELVESEIKKRMEKEKYIQDQERLISMSDMIISIAHYWRQPLNALGITVQDIYDAYIHNELTEDYLKDSVEQSMRHITFMSNIIDSFQSIIDAENDNVSETIHIPALLREALISIKDMLALSNVQCTINGIDYLKYADVSTIDLITESEPAALRQIITKIVITVNHLIQNYQKTCADDNFQGLIKIKLYTTSDKIILQVQGNGIQLNDNEISHFFEPYYALGENRFSNEGLGLFFTKMLVEQHCNGELFIKKENNLSIFQLELPYSPPQSADNIID</sequence>
<dbReference type="SMART" id="SM00448">
    <property type="entry name" value="REC"/>
    <property type="match status" value="1"/>
</dbReference>
<evidence type="ECO:0000256" key="1">
    <source>
        <dbReference type="ARBA" id="ARBA00022553"/>
    </source>
</evidence>
<dbReference type="InterPro" id="IPR036890">
    <property type="entry name" value="HATPase_C_sf"/>
</dbReference>
<gene>
    <name evidence="5" type="ORF">H9804_10305</name>
</gene>
<dbReference type="CDD" id="cd17574">
    <property type="entry name" value="REC_OmpR"/>
    <property type="match status" value="1"/>
</dbReference>
<dbReference type="EMBL" id="DXAQ01000153">
    <property type="protein sequence ID" value="HIZ90327.1"/>
    <property type="molecule type" value="Genomic_DNA"/>
</dbReference>
<dbReference type="AlphaFoldDB" id="A0A9D2GUN1"/>
<dbReference type="Gene3D" id="3.30.565.10">
    <property type="entry name" value="Histidine kinase-like ATPase, C-terminal domain"/>
    <property type="match status" value="1"/>
</dbReference>
<organism evidence="5 6">
    <name type="scientific">Candidatus Mucispirillum faecigallinarum</name>
    <dbReference type="NCBI Taxonomy" id="2838699"/>
    <lineage>
        <taxon>Bacteria</taxon>
        <taxon>Pseudomonadati</taxon>
        <taxon>Deferribacterota</taxon>
        <taxon>Deferribacteres</taxon>
        <taxon>Deferribacterales</taxon>
        <taxon>Mucispirillaceae</taxon>
        <taxon>Mucispirillum</taxon>
    </lineage>
</organism>
<accession>A0A9D2GUN1</accession>
<comment type="caution">
    <text evidence="5">The sequence shown here is derived from an EMBL/GenBank/DDBJ whole genome shotgun (WGS) entry which is preliminary data.</text>
</comment>
<feature type="domain" description="Response regulatory" evidence="4">
    <location>
        <begin position="9"/>
        <end position="125"/>
    </location>
</feature>
<dbReference type="GO" id="GO:0000155">
    <property type="term" value="F:phosphorelay sensor kinase activity"/>
    <property type="evidence" value="ECO:0007669"/>
    <property type="project" value="InterPro"/>
</dbReference>
<feature type="domain" description="Histidine kinase" evidence="3">
    <location>
        <begin position="170"/>
        <end position="404"/>
    </location>
</feature>
<dbReference type="Proteomes" id="UP000824176">
    <property type="component" value="Unassembled WGS sequence"/>
</dbReference>
<dbReference type="PANTHER" id="PTHR43547">
    <property type="entry name" value="TWO-COMPONENT HISTIDINE KINASE"/>
    <property type="match status" value="1"/>
</dbReference>
<proteinExistence type="predicted"/>
<reference evidence="5" key="1">
    <citation type="journal article" date="2021" name="PeerJ">
        <title>Extensive microbial diversity within the chicken gut microbiome revealed by metagenomics and culture.</title>
        <authorList>
            <person name="Gilroy R."/>
            <person name="Ravi A."/>
            <person name="Getino M."/>
            <person name="Pursley I."/>
            <person name="Horton D.L."/>
            <person name="Alikhan N.F."/>
            <person name="Baker D."/>
            <person name="Gharbi K."/>
            <person name="Hall N."/>
            <person name="Watson M."/>
            <person name="Adriaenssens E.M."/>
            <person name="Foster-Nyarko E."/>
            <person name="Jarju S."/>
            <person name="Secka A."/>
            <person name="Antonio M."/>
            <person name="Oren A."/>
            <person name="Chaudhuri R.R."/>
            <person name="La Ragione R."/>
            <person name="Hildebrand F."/>
            <person name="Pallen M.J."/>
        </authorList>
    </citation>
    <scope>NUCLEOTIDE SEQUENCE</scope>
    <source>
        <strain evidence="5">ChiW4-1371</strain>
    </source>
</reference>
<dbReference type="SUPFAM" id="SSF55874">
    <property type="entry name" value="ATPase domain of HSP90 chaperone/DNA topoisomerase II/histidine kinase"/>
    <property type="match status" value="1"/>
</dbReference>
<dbReference type="PANTHER" id="PTHR43547:SF2">
    <property type="entry name" value="HYBRID SIGNAL TRANSDUCTION HISTIDINE KINASE C"/>
    <property type="match status" value="1"/>
</dbReference>
<dbReference type="Pfam" id="PF02518">
    <property type="entry name" value="HATPase_c"/>
    <property type="match status" value="1"/>
</dbReference>
<evidence type="ECO:0000256" key="2">
    <source>
        <dbReference type="PROSITE-ProRule" id="PRU00169"/>
    </source>
</evidence>
<name>A0A9D2GUN1_9BACT</name>
<dbReference type="InterPro" id="IPR005467">
    <property type="entry name" value="His_kinase_dom"/>
</dbReference>
<evidence type="ECO:0000313" key="6">
    <source>
        <dbReference type="Proteomes" id="UP000824176"/>
    </source>
</evidence>
<dbReference type="InterPro" id="IPR011006">
    <property type="entry name" value="CheY-like_superfamily"/>
</dbReference>
<dbReference type="Pfam" id="PF00072">
    <property type="entry name" value="Response_reg"/>
    <property type="match status" value="1"/>
</dbReference>
<dbReference type="InterPro" id="IPR001789">
    <property type="entry name" value="Sig_transdc_resp-reg_receiver"/>
</dbReference>